<evidence type="ECO:0000256" key="1">
    <source>
        <dbReference type="ARBA" id="ARBA00022723"/>
    </source>
</evidence>
<gene>
    <name evidence="7" type="ORF">P5673_013120</name>
</gene>
<keyword evidence="4 5" id="KW-0238">DNA-binding</keyword>
<proteinExistence type="predicted"/>
<evidence type="ECO:0000256" key="2">
    <source>
        <dbReference type="ARBA" id="ARBA00022771"/>
    </source>
</evidence>
<keyword evidence="8" id="KW-1185">Reference proteome</keyword>
<dbReference type="EMBL" id="JARQWQ010000025">
    <property type="protein sequence ID" value="KAK2563420.1"/>
    <property type="molecule type" value="Genomic_DNA"/>
</dbReference>
<dbReference type="InterPro" id="IPR006612">
    <property type="entry name" value="THAP_Znf"/>
</dbReference>
<feature type="domain" description="THAP-type" evidence="6">
    <location>
        <begin position="1"/>
        <end position="92"/>
    </location>
</feature>
<dbReference type="SUPFAM" id="SSF57716">
    <property type="entry name" value="Glucocorticoid receptor-like (DNA-binding domain)"/>
    <property type="match status" value="1"/>
</dbReference>
<evidence type="ECO:0000256" key="5">
    <source>
        <dbReference type="PROSITE-ProRule" id="PRU00309"/>
    </source>
</evidence>
<keyword evidence="3" id="KW-0862">Zinc</keyword>
<reference evidence="7" key="1">
    <citation type="journal article" date="2023" name="G3 (Bethesda)">
        <title>Whole genome assembly and annotation of the endangered Caribbean coral Acropora cervicornis.</title>
        <authorList>
            <person name="Selwyn J.D."/>
            <person name="Vollmer S.V."/>
        </authorList>
    </citation>
    <scope>NUCLEOTIDE SEQUENCE</scope>
    <source>
        <strain evidence="7">K2</strain>
    </source>
</reference>
<dbReference type="Proteomes" id="UP001249851">
    <property type="component" value="Unassembled WGS sequence"/>
</dbReference>
<sequence length="138" mass="15727">MPKHARCAVGFCDNDKRYPDLAYVRSHVNNLTFHKWPVDPKLAEIWRKQVAKTRGDVFNPSPGASGTFVCSNHFPLGRRTPENPKTDYPSIFMTVSDYLQKNSPKKRKANRWQEPGSSKCLLAPKIEECNDDCEGTDE</sequence>
<dbReference type="GO" id="GO:0008270">
    <property type="term" value="F:zinc ion binding"/>
    <property type="evidence" value="ECO:0007669"/>
    <property type="project" value="UniProtKB-KW"/>
</dbReference>
<evidence type="ECO:0000256" key="4">
    <source>
        <dbReference type="ARBA" id="ARBA00023125"/>
    </source>
</evidence>
<dbReference type="GO" id="GO:0003677">
    <property type="term" value="F:DNA binding"/>
    <property type="evidence" value="ECO:0007669"/>
    <property type="project" value="UniProtKB-UniRule"/>
</dbReference>
<accession>A0AAD9V7C4</accession>
<reference evidence="7" key="2">
    <citation type="journal article" date="2023" name="Science">
        <title>Genomic signatures of disease resistance in endangered staghorn corals.</title>
        <authorList>
            <person name="Vollmer S.V."/>
            <person name="Selwyn J.D."/>
            <person name="Despard B.A."/>
            <person name="Roesel C.L."/>
        </authorList>
    </citation>
    <scope>NUCLEOTIDE SEQUENCE</scope>
    <source>
        <strain evidence="7">K2</strain>
    </source>
</reference>
<dbReference type="AlphaFoldDB" id="A0AAD9V7C4"/>
<name>A0AAD9V7C4_ACRCE</name>
<evidence type="ECO:0000313" key="8">
    <source>
        <dbReference type="Proteomes" id="UP001249851"/>
    </source>
</evidence>
<evidence type="ECO:0000313" key="7">
    <source>
        <dbReference type="EMBL" id="KAK2563420.1"/>
    </source>
</evidence>
<evidence type="ECO:0000259" key="6">
    <source>
        <dbReference type="PROSITE" id="PS50950"/>
    </source>
</evidence>
<comment type="caution">
    <text evidence="7">The sequence shown here is derived from an EMBL/GenBank/DDBJ whole genome shotgun (WGS) entry which is preliminary data.</text>
</comment>
<keyword evidence="2 5" id="KW-0863">Zinc-finger</keyword>
<protein>
    <recommendedName>
        <fullName evidence="6">THAP-type domain-containing protein</fullName>
    </recommendedName>
</protein>
<dbReference type="PROSITE" id="PS50950">
    <property type="entry name" value="ZF_THAP"/>
    <property type="match status" value="1"/>
</dbReference>
<organism evidence="7 8">
    <name type="scientific">Acropora cervicornis</name>
    <name type="common">Staghorn coral</name>
    <dbReference type="NCBI Taxonomy" id="6130"/>
    <lineage>
        <taxon>Eukaryota</taxon>
        <taxon>Metazoa</taxon>
        <taxon>Cnidaria</taxon>
        <taxon>Anthozoa</taxon>
        <taxon>Hexacorallia</taxon>
        <taxon>Scleractinia</taxon>
        <taxon>Astrocoeniina</taxon>
        <taxon>Acroporidae</taxon>
        <taxon>Acropora</taxon>
    </lineage>
</organism>
<keyword evidence="1" id="KW-0479">Metal-binding</keyword>
<evidence type="ECO:0000256" key="3">
    <source>
        <dbReference type="ARBA" id="ARBA00022833"/>
    </source>
</evidence>
<dbReference type="Pfam" id="PF05485">
    <property type="entry name" value="THAP"/>
    <property type="match status" value="1"/>
</dbReference>